<reference evidence="4 5" key="1">
    <citation type="journal article" date="2020" name="Syst. Appl. Microbiol.">
        <title>Alienimonas chondri sp. nov., a novel planctomycete isolated from the biofilm of the red alga Chondrus crispus.</title>
        <authorList>
            <person name="Vitorino I."/>
            <person name="Albuquerque L."/>
            <person name="Wiegand S."/>
            <person name="Kallscheuer N."/>
            <person name="da Costa M.S."/>
            <person name="Lobo-da-Cunha A."/>
            <person name="Jogler C."/>
            <person name="Lage O.M."/>
        </authorList>
    </citation>
    <scope>NUCLEOTIDE SEQUENCE [LARGE SCALE GENOMIC DNA]</scope>
    <source>
        <strain evidence="4 5">LzC2</strain>
    </source>
</reference>
<organism evidence="4 5">
    <name type="scientific">Alienimonas chondri</name>
    <dbReference type="NCBI Taxonomy" id="2681879"/>
    <lineage>
        <taxon>Bacteria</taxon>
        <taxon>Pseudomonadati</taxon>
        <taxon>Planctomycetota</taxon>
        <taxon>Planctomycetia</taxon>
        <taxon>Planctomycetales</taxon>
        <taxon>Planctomycetaceae</taxon>
        <taxon>Alienimonas</taxon>
    </lineage>
</organism>
<evidence type="ECO:0000256" key="1">
    <source>
        <dbReference type="ARBA" id="ARBA00023015"/>
    </source>
</evidence>
<evidence type="ECO:0000256" key="2">
    <source>
        <dbReference type="ARBA" id="ARBA00023082"/>
    </source>
</evidence>
<dbReference type="Gene3D" id="1.10.1740.10">
    <property type="match status" value="1"/>
</dbReference>
<dbReference type="InterPro" id="IPR036388">
    <property type="entry name" value="WH-like_DNA-bd_sf"/>
</dbReference>
<dbReference type="InterPro" id="IPR039425">
    <property type="entry name" value="RNA_pol_sigma-70-like"/>
</dbReference>
<dbReference type="Proteomes" id="UP000609651">
    <property type="component" value="Unassembled WGS sequence"/>
</dbReference>
<sequence>MLAAGGAGSAARDALGELCSGAWYPLYAYARHTGLKHEDAADAVQGFFAELLDRDWVKDADADRGRFRTFLKVAFRRHLGGLKEARGALKRGGGTAPLTLAPVDAAARYAREPAHAETPDALYERRWALELLARVLERLEEEHAPPHVDEAAAERFAVLKPCLTGSAGKSYVQIGEELNLSEAAVKTAVHRLRNRYRELLKAEVAGTVAVPGDVADELNALRASL</sequence>
<evidence type="ECO:0000313" key="4">
    <source>
        <dbReference type="EMBL" id="NNJ26635.1"/>
    </source>
</evidence>
<dbReference type="PANTHER" id="PTHR43133:SF51">
    <property type="entry name" value="RNA POLYMERASE SIGMA FACTOR"/>
    <property type="match status" value="1"/>
</dbReference>
<evidence type="ECO:0008006" key="6">
    <source>
        <dbReference type="Google" id="ProtNLM"/>
    </source>
</evidence>
<accession>A0ABX1VEX0</accession>
<dbReference type="EMBL" id="WTPX01000089">
    <property type="protein sequence ID" value="NNJ26635.1"/>
    <property type="molecule type" value="Genomic_DNA"/>
</dbReference>
<proteinExistence type="predicted"/>
<dbReference type="PANTHER" id="PTHR43133">
    <property type="entry name" value="RNA POLYMERASE ECF-TYPE SIGMA FACTO"/>
    <property type="match status" value="1"/>
</dbReference>
<dbReference type="Gene3D" id="1.10.10.10">
    <property type="entry name" value="Winged helix-like DNA-binding domain superfamily/Winged helix DNA-binding domain"/>
    <property type="match status" value="1"/>
</dbReference>
<gene>
    <name evidence="4" type="ORF">LzC2_27240</name>
</gene>
<comment type="caution">
    <text evidence="4">The sequence shown here is derived from an EMBL/GenBank/DDBJ whole genome shotgun (WGS) entry which is preliminary data.</text>
</comment>
<name>A0ABX1VEX0_9PLAN</name>
<evidence type="ECO:0000313" key="5">
    <source>
        <dbReference type="Proteomes" id="UP000609651"/>
    </source>
</evidence>
<keyword evidence="2" id="KW-0731">Sigma factor</keyword>
<protein>
    <recommendedName>
        <fullName evidence="6">Sigma-70 family RNA polymerase sigma factor</fullName>
    </recommendedName>
</protein>
<keyword evidence="3" id="KW-0804">Transcription</keyword>
<evidence type="ECO:0000256" key="3">
    <source>
        <dbReference type="ARBA" id="ARBA00023163"/>
    </source>
</evidence>
<keyword evidence="1" id="KW-0805">Transcription regulation</keyword>
<keyword evidence="5" id="KW-1185">Reference proteome</keyword>